<dbReference type="OrthoDB" id="5337216at2"/>
<dbReference type="PANTHER" id="PTHR40055:SF1">
    <property type="entry name" value="TRANSCRIPTIONAL REGULATOR YGIV-RELATED"/>
    <property type="match status" value="1"/>
</dbReference>
<dbReference type="SUPFAM" id="SSF55136">
    <property type="entry name" value="Probable bacterial effector-binding domain"/>
    <property type="match status" value="1"/>
</dbReference>
<dbReference type="InterPro" id="IPR050908">
    <property type="entry name" value="SmbC-like"/>
</dbReference>
<dbReference type="Proteomes" id="UP000032250">
    <property type="component" value="Unassembled WGS sequence"/>
</dbReference>
<dbReference type="InterPro" id="IPR010499">
    <property type="entry name" value="AraC_E-bd"/>
</dbReference>
<dbReference type="PATRIC" id="fig|1379739.3.peg.1137"/>
<dbReference type="SMART" id="SM00871">
    <property type="entry name" value="AraC_E_bind"/>
    <property type="match status" value="1"/>
</dbReference>
<dbReference type="RefSeq" id="WP_043031575.1">
    <property type="nucleotide sequence ID" value="NZ_JXSU01000007.1"/>
</dbReference>
<feature type="domain" description="AraC effector-binding" evidence="1">
    <location>
        <begin position="1"/>
        <end position="151"/>
    </location>
</feature>
<gene>
    <name evidence="2" type="ORF">N495_04090</name>
</gene>
<name>A0A0D1BSM6_CLOBO</name>
<accession>A0A0D1BSM6</accession>
<evidence type="ECO:0000313" key="2">
    <source>
        <dbReference type="EMBL" id="KIS22797.1"/>
    </source>
</evidence>
<dbReference type="InterPro" id="IPR029442">
    <property type="entry name" value="GyrI-like"/>
</dbReference>
<dbReference type="Gene3D" id="3.20.80.10">
    <property type="entry name" value="Regulatory factor, effector binding domain"/>
    <property type="match status" value="1"/>
</dbReference>
<evidence type="ECO:0000259" key="1">
    <source>
        <dbReference type="SMART" id="SM00871"/>
    </source>
</evidence>
<reference evidence="2 3" key="1">
    <citation type="submission" date="2014-06" db="EMBL/GenBank/DDBJ databases">
        <title>Genome characterization of distinct group I Clostridium botulinum lineages.</title>
        <authorList>
            <person name="Giordani F."/>
            <person name="Anselmo A."/>
            <person name="Fillo S."/>
            <person name="Palozzi A.M."/>
            <person name="Fortunato A."/>
            <person name="Gentile B."/>
            <person name="Ciammaruconi A."/>
            <person name="Anniballi F."/>
            <person name="De Medici D."/>
            <person name="Lista F."/>
        </authorList>
    </citation>
    <scope>NUCLEOTIDE SEQUENCE [LARGE SCALE GENOMIC DNA]</scope>
    <source>
        <strain evidence="2 3">B2 450</strain>
    </source>
</reference>
<dbReference type="InterPro" id="IPR011256">
    <property type="entry name" value="Reg_factor_effector_dom_sf"/>
</dbReference>
<evidence type="ECO:0000313" key="3">
    <source>
        <dbReference type="Proteomes" id="UP000032250"/>
    </source>
</evidence>
<comment type="caution">
    <text evidence="2">The sequence shown here is derived from an EMBL/GenBank/DDBJ whole genome shotgun (WGS) entry which is preliminary data.</text>
</comment>
<proteinExistence type="predicted"/>
<dbReference type="PANTHER" id="PTHR40055">
    <property type="entry name" value="TRANSCRIPTIONAL REGULATOR YGIV-RELATED"/>
    <property type="match status" value="1"/>
</dbReference>
<protein>
    <submittedName>
        <fullName evidence="2">DNA gyrase inhibitor</fullName>
    </submittedName>
</protein>
<sequence>MDINIEMIPSYKIAYIRRTGPYGSENVQIMEQLKNWAREKNLFNENSIILGITQDNPKFTEAKDCRYDTCLVVSDEFKVDNKYINFGKTMGGKYCVFKISHTVDAMQEAWMEIFSELSKINYEFDDRRPILERYAMQMINKHYCEICVPIL</sequence>
<dbReference type="HOGENOM" id="CLU_113664_1_0_9"/>
<dbReference type="AlphaFoldDB" id="A0A0D1BSM6"/>
<dbReference type="Pfam" id="PF06445">
    <property type="entry name" value="GyrI-like"/>
    <property type="match status" value="1"/>
</dbReference>
<dbReference type="EMBL" id="JXSU01000007">
    <property type="protein sequence ID" value="KIS22797.1"/>
    <property type="molecule type" value="Genomic_DNA"/>
</dbReference>
<organism evidence="2 3">
    <name type="scientific">Clostridium botulinum B2 450</name>
    <dbReference type="NCBI Taxonomy" id="1379739"/>
    <lineage>
        <taxon>Bacteria</taxon>
        <taxon>Bacillati</taxon>
        <taxon>Bacillota</taxon>
        <taxon>Clostridia</taxon>
        <taxon>Eubacteriales</taxon>
        <taxon>Clostridiaceae</taxon>
        <taxon>Clostridium</taxon>
    </lineage>
</organism>